<dbReference type="EMBL" id="VWNA01000001">
    <property type="protein sequence ID" value="MQT11617.1"/>
    <property type="molecule type" value="Genomic_DNA"/>
</dbReference>
<evidence type="ECO:0000313" key="2">
    <source>
        <dbReference type="EMBL" id="MQT11617.1"/>
    </source>
</evidence>
<accession>A0A6A7XZS0</accession>
<comment type="caution">
    <text evidence="2">The sequence shown here is derived from an EMBL/GenBank/DDBJ whole genome shotgun (WGS) entry which is preliminary data.</text>
</comment>
<protein>
    <submittedName>
        <fullName evidence="2">Uncharacterized protein</fullName>
    </submittedName>
</protein>
<feature type="signal peptide" evidence="1">
    <location>
        <begin position="1"/>
        <end position="32"/>
    </location>
</feature>
<gene>
    <name evidence="2" type="ORF">F0357_02795</name>
</gene>
<reference evidence="2 3" key="1">
    <citation type="submission" date="2019-09" db="EMBL/GenBank/DDBJ databases">
        <title>Segnochrobactrum spirostomi gen. nov., sp. nov., isolated from the ciliate Spirostomum cf. yagiui and description of a novel family, Segnochrobactraceae fam. nov. within the order Rhizobiales of the class Alphaproteobacteria.</title>
        <authorList>
            <person name="Akter S."/>
            <person name="Shazib S.U.A."/>
            <person name="Shin M.K."/>
        </authorList>
    </citation>
    <scope>NUCLEOTIDE SEQUENCE [LARGE SCALE GENOMIC DNA]</scope>
    <source>
        <strain evidence="2 3">Sp-1</strain>
    </source>
</reference>
<organism evidence="2 3">
    <name type="scientific">Segnochrobactrum spirostomi</name>
    <dbReference type="NCBI Taxonomy" id="2608987"/>
    <lineage>
        <taxon>Bacteria</taxon>
        <taxon>Pseudomonadati</taxon>
        <taxon>Pseudomonadota</taxon>
        <taxon>Alphaproteobacteria</taxon>
        <taxon>Hyphomicrobiales</taxon>
        <taxon>Segnochrobactraceae</taxon>
        <taxon>Segnochrobactrum</taxon>
    </lineage>
</organism>
<feature type="chain" id="PRO_5025471220" evidence="1">
    <location>
        <begin position="33"/>
        <end position="336"/>
    </location>
</feature>
<dbReference type="AlphaFoldDB" id="A0A6A7XZS0"/>
<proteinExistence type="predicted"/>
<evidence type="ECO:0000256" key="1">
    <source>
        <dbReference type="SAM" id="SignalP"/>
    </source>
</evidence>
<keyword evidence="1" id="KW-0732">Signal</keyword>
<evidence type="ECO:0000313" key="3">
    <source>
        <dbReference type="Proteomes" id="UP000332515"/>
    </source>
</evidence>
<name>A0A6A7XZS0_9HYPH</name>
<keyword evidence="3" id="KW-1185">Reference proteome</keyword>
<sequence length="336" mass="34876">MVFRSRLSGALRAAVLCAAGLVALAATNTASAAQPTFLTYVDAGSPLERQPQLWASFGGEWRRFTMDTGSTSIAVDSRAIPNLASLPNLGPATLTYGSSGVTLVGFRVLVPVTIRGANGATITTNPIPVLAVSRITCRPDALRCRPSRTGARTAMMGIGYGHGRPDAVRNGTLGNPFIHAADQTAKLGAPVRPGYIVTARGVQVGLAPGDTNHFSLVKLIRRRSGDWSLPNACVAVDGRKAGCGPISVDTGIVRMLVAVPGAENAQKIAVSIGDPAKPAAAYAFSPGDGNPMTPAGIREKPAGYRIFVNPGLHFINGFDVLYDPLQGYAGYRPSGG</sequence>
<dbReference type="RefSeq" id="WP_153478491.1">
    <property type="nucleotide sequence ID" value="NZ_VWNA01000001.1"/>
</dbReference>
<dbReference type="Proteomes" id="UP000332515">
    <property type="component" value="Unassembled WGS sequence"/>
</dbReference>